<dbReference type="InterPro" id="IPR017778">
    <property type="entry name" value="ABC_transptr_urea_perm_UrtC"/>
</dbReference>
<evidence type="ECO:0000256" key="3">
    <source>
        <dbReference type="ARBA" id="ARBA00022692"/>
    </source>
</evidence>
<dbReference type="GO" id="GO:0015658">
    <property type="term" value="F:branched-chain amino acid transmembrane transporter activity"/>
    <property type="evidence" value="ECO:0007669"/>
    <property type="project" value="InterPro"/>
</dbReference>
<gene>
    <name evidence="8" type="primary">urtC</name>
    <name evidence="8" type="ORF">NF348_09285</name>
</gene>
<keyword evidence="9" id="KW-1185">Reference proteome</keyword>
<evidence type="ECO:0000256" key="7">
    <source>
        <dbReference type="SAM" id="Phobius"/>
    </source>
</evidence>
<evidence type="ECO:0000256" key="4">
    <source>
        <dbReference type="ARBA" id="ARBA00022989"/>
    </source>
</evidence>
<accession>A0A9Q4AP89</accession>
<dbReference type="CDD" id="cd06581">
    <property type="entry name" value="TM_PBP1_LivM_like"/>
    <property type="match status" value="1"/>
</dbReference>
<dbReference type="PANTHER" id="PTHR30482:SF4">
    <property type="entry name" value="SLR1201 PROTEIN"/>
    <property type="match status" value="1"/>
</dbReference>
<organism evidence="8 9">
    <name type="scientific">Devosia ureilytica</name>
    <dbReference type="NCBI Taxonomy" id="2952754"/>
    <lineage>
        <taxon>Bacteria</taxon>
        <taxon>Pseudomonadati</taxon>
        <taxon>Pseudomonadota</taxon>
        <taxon>Alphaproteobacteria</taxon>
        <taxon>Hyphomicrobiales</taxon>
        <taxon>Devosiaceae</taxon>
        <taxon>Devosia</taxon>
    </lineage>
</organism>
<dbReference type="GO" id="GO:0005886">
    <property type="term" value="C:plasma membrane"/>
    <property type="evidence" value="ECO:0007669"/>
    <property type="project" value="UniProtKB-SubCell"/>
</dbReference>
<feature type="transmembrane region" description="Helical" evidence="7">
    <location>
        <begin position="14"/>
        <end position="35"/>
    </location>
</feature>
<feature type="transmembrane region" description="Helical" evidence="7">
    <location>
        <begin position="55"/>
        <end position="88"/>
    </location>
</feature>
<feature type="transmembrane region" description="Helical" evidence="7">
    <location>
        <begin position="332"/>
        <end position="356"/>
    </location>
</feature>
<comment type="caution">
    <text evidence="8">The sequence shown here is derived from an EMBL/GenBank/DDBJ whole genome shotgun (WGS) entry which is preliminary data.</text>
</comment>
<evidence type="ECO:0000256" key="2">
    <source>
        <dbReference type="ARBA" id="ARBA00022475"/>
    </source>
</evidence>
<protein>
    <submittedName>
        <fullName evidence="8">Urea ABC transporter permease subunit UrtC</fullName>
    </submittedName>
</protein>
<keyword evidence="3 7" id="KW-0812">Transmembrane</keyword>
<sequence length="400" mass="43426">MLTQALFRALDKKAIWVIGIFLAVAALVPMANLLIPPGQFGHVPTYLVSLMGKYLAYAILALALDLVWGYCGILSLGHGAFFALGGYAMGMYLMRQIGSRGVYGNPVLPDFMVFLNWKELPWYWLGFDNFWFAMAMVVFVPGLLAFIFGFFAFRSRVTGVYLSIITQAMTFALLLAFFRNDMGFGGNNGLTDFKDILGAPVQAPGTRAALFAATAIALALSVLVCSMIVNSKLGKVMVAVRDAESRTRFLGYRVEYVKLFAFTVSAIMAGIAGALYVPQIGIINPGEFEPGNSIEVVIWTAVGGRGTLIGPIIGAIVVNLGKSWFTTTLPEFWLFALGALFIFTTLFLPKGIVGLWTQFFGARRAKAEQPTAPTPAQSADIERGEDPDSFGDNPQPKPAE</sequence>
<evidence type="ECO:0000256" key="1">
    <source>
        <dbReference type="ARBA" id="ARBA00004651"/>
    </source>
</evidence>
<dbReference type="NCBIfam" id="TIGR03408">
    <property type="entry name" value="urea_trans_UrtC"/>
    <property type="match status" value="1"/>
</dbReference>
<comment type="subcellular location">
    <subcellularLocation>
        <location evidence="1">Cell membrane</location>
        <topology evidence="1">Multi-pass membrane protein</topology>
    </subcellularLocation>
</comment>
<dbReference type="PANTHER" id="PTHR30482">
    <property type="entry name" value="HIGH-AFFINITY BRANCHED-CHAIN AMINO ACID TRANSPORT SYSTEM PERMEASE"/>
    <property type="match status" value="1"/>
</dbReference>
<name>A0A9Q4AP89_9HYPH</name>
<feature type="transmembrane region" description="Helical" evidence="7">
    <location>
        <begin position="160"/>
        <end position="178"/>
    </location>
</feature>
<dbReference type="EMBL" id="JAMWDU010000003">
    <property type="protein sequence ID" value="MCP8887295.1"/>
    <property type="molecule type" value="Genomic_DNA"/>
</dbReference>
<dbReference type="InterPro" id="IPR043428">
    <property type="entry name" value="LivM-like"/>
</dbReference>
<evidence type="ECO:0000256" key="6">
    <source>
        <dbReference type="SAM" id="MobiDB-lite"/>
    </source>
</evidence>
<keyword evidence="4 7" id="KW-1133">Transmembrane helix</keyword>
<dbReference type="AlphaFoldDB" id="A0A9Q4AP89"/>
<feature type="transmembrane region" description="Helical" evidence="7">
    <location>
        <begin position="129"/>
        <end position="153"/>
    </location>
</feature>
<evidence type="ECO:0000256" key="5">
    <source>
        <dbReference type="ARBA" id="ARBA00023136"/>
    </source>
</evidence>
<feature type="region of interest" description="Disordered" evidence="6">
    <location>
        <begin position="364"/>
        <end position="400"/>
    </location>
</feature>
<proteinExistence type="predicted"/>
<evidence type="ECO:0000313" key="8">
    <source>
        <dbReference type="EMBL" id="MCP8887295.1"/>
    </source>
</evidence>
<reference evidence="8" key="1">
    <citation type="submission" date="2022-06" db="EMBL/GenBank/DDBJ databases">
        <title>Devosia sp. XJ19-45 genome assembly.</title>
        <authorList>
            <person name="Li B."/>
            <person name="Cai M."/>
            <person name="Nie G."/>
            <person name="Li W."/>
        </authorList>
    </citation>
    <scope>NUCLEOTIDE SEQUENCE</scope>
    <source>
        <strain evidence="8">XJ19-45</strain>
    </source>
</reference>
<dbReference type="Pfam" id="PF02653">
    <property type="entry name" value="BPD_transp_2"/>
    <property type="match status" value="1"/>
</dbReference>
<keyword evidence="2" id="KW-1003">Cell membrane</keyword>
<feature type="transmembrane region" description="Helical" evidence="7">
    <location>
        <begin position="256"/>
        <end position="277"/>
    </location>
</feature>
<feature type="transmembrane region" description="Helical" evidence="7">
    <location>
        <begin position="297"/>
        <end position="320"/>
    </location>
</feature>
<dbReference type="RefSeq" id="WP_254674379.1">
    <property type="nucleotide sequence ID" value="NZ_JAMWDU010000003.1"/>
</dbReference>
<keyword evidence="5 7" id="KW-0472">Membrane</keyword>
<dbReference type="InterPro" id="IPR001851">
    <property type="entry name" value="ABC_transp_permease"/>
</dbReference>
<feature type="transmembrane region" description="Helical" evidence="7">
    <location>
        <begin position="208"/>
        <end position="229"/>
    </location>
</feature>
<evidence type="ECO:0000313" key="9">
    <source>
        <dbReference type="Proteomes" id="UP001060275"/>
    </source>
</evidence>
<dbReference type="Proteomes" id="UP001060275">
    <property type="component" value="Unassembled WGS sequence"/>
</dbReference>